<dbReference type="PANTHER" id="PTHR43300">
    <property type="entry name" value="ACETYLTRANSFERASE"/>
    <property type="match status" value="1"/>
</dbReference>
<dbReference type="Gene3D" id="2.160.10.10">
    <property type="entry name" value="Hexapeptide repeat proteins"/>
    <property type="match status" value="1"/>
</dbReference>
<reference evidence="2" key="1">
    <citation type="submission" date="2021-05" db="EMBL/GenBank/DDBJ databases">
        <title>Molecular characterization for Shewanella algae harboring chromosomal blaOXA-55-like strains isolated from clinical and environment sample.</title>
        <authorList>
            <person name="Ohama Y."/>
            <person name="Aoki K."/>
            <person name="Harada S."/>
            <person name="Moriya K."/>
            <person name="Ishii Y."/>
            <person name="Tateda K."/>
        </authorList>
    </citation>
    <scope>NUCLEOTIDE SEQUENCE</scope>
    <source>
        <strain evidence="2">JCM 11563</strain>
    </source>
</reference>
<dbReference type="EMBL" id="BPEY01000110">
    <property type="protein sequence ID" value="GIU51274.1"/>
    <property type="molecule type" value="Genomic_DNA"/>
</dbReference>
<dbReference type="SUPFAM" id="SSF51161">
    <property type="entry name" value="Trimeric LpxA-like enzymes"/>
    <property type="match status" value="1"/>
</dbReference>
<evidence type="ECO:0008006" key="4">
    <source>
        <dbReference type="Google" id="ProtNLM"/>
    </source>
</evidence>
<dbReference type="InterPro" id="IPR001451">
    <property type="entry name" value="Hexapep"/>
</dbReference>
<proteinExistence type="inferred from homology"/>
<dbReference type="PANTHER" id="PTHR43300:SF7">
    <property type="entry name" value="UDP-N-ACETYLBACILLOSAMINE N-ACETYLTRANSFERASE"/>
    <property type="match status" value="1"/>
</dbReference>
<sequence>MIIFSEIIKFLEDSKTEYKVYGKQIDCINFGSMKKIIPNSLYYFSGKDLPCDITDSVVLVGKNLDTFDDTFDDTSINTYIIVAEPQLIFYKLMRSYHSPIAHNSSIGKHTQIAEEAIIGAHHNIGDFCKIGKAVIGQHCLIGTNVVVHDNVSIGDYSVIQDNTVIGAQGMAWVWDEQNQCKVIQPQIGGVVIESQVMVGSNVTIARGSVSEDTVIHQGAVIAHGSQIGHGVRVGKQVHISNNCTIAGNAQIGGHSFLGAGSVVVSHMRIAERVTIGAGAVINKSIETDSVTYIAMPARQIPSQMNLNGVPQQG</sequence>
<organism evidence="2 3">
    <name type="scientific">Shewanella sairae</name>
    <dbReference type="NCBI Taxonomy" id="190310"/>
    <lineage>
        <taxon>Bacteria</taxon>
        <taxon>Pseudomonadati</taxon>
        <taxon>Pseudomonadota</taxon>
        <taxon>Gammaproteobacteria</taxon>
        <taxon>Alteromonadales</taxon>
        <taxon>Shewanellaceae</taxon>
        <taxon>Shewanella</taxon>
    </lineage>
</organism>
<dbReference type="RefSeq" id="WP_220782997.1">
    <property type="nucleotide sequence ID" value="NZ_BPEY01000110.1"/>
</dbReference>
<keyword evidence="3" id="KW-1185">Reference proteome</keyword>
<comment type="similarity">
    <text evidence="1">Belongs to the transferase hexapeptide repeat family.</text>
</comment>
<name>A0ABQ4PQB3_9GAMM</name>
<protein>
    <recommendedName>
        <fullName evidence="4">UDP-3-O-(3-hydroxymyristoyl)glucosamine N-acyltransferase</fullName>
    </recommendedName>
</protein>
<evidence type="ECO:0000313" key="3">
    <source>
        <dbReference type="Proteomes" id="UP000887104"/>
    </source>
</evidence>
<evidence type="ECO:0000313" key="2">
    <source>
        <dbReference type="EMBL" id="GIU51274.1"/>
    </source>
</evidence>
<comment type="caution">
    <text evidence="2">The sequence shown here is derived from an EMBL/GenBank/DDBJ whole genome shotgun (WGS) entry which is preliminary data.</text>
</comment>
<dbReference type="Proteomes" id="UP000887104">
    <property type="component" value="Unassembled WGS sequence"/>
</dbReference>
<gene>
    <name evidence="2" type="ORF">TUM4438_40330</name>
</gene>
<dbReference type="Pfam" id="PF00132">
    <property type="entry name" value="Hexapep"/>
    <property type="match status" value="2"/>
</dbReference>
<dbReference type="InterPro" id="IPR011004">
    <property type="entry name" value="Trimer_LpxA-like_sf"/>
</dbReference>
<dbReference type="Pfam" id="PF14602">
    <property type="entry name" value="Hexapep_2"/>
    <property type="match status" value="1"/>
</dbReference>
<dbReference type="InterPro" id="IPR050179">
    <property type="entry name" value="Trans_hexapeptide_repeat"/>
</dbReference>
<evidence type="ECO:0000256" key="1">
    <source>
        <dbReference type="ARBA" id="ARBA00007274"/>
    </source>
</evidence>
<accession>A0ABQ4PQB3</accession>